<dbReference type="AlphaFoldDB" id="A0A1I3H634"/>
<dbReference type="PANTHER" id="PTHR24045">
    <property type="match status" value="1"/>
</dbReference>
<dbReference type="Pfam" id="PF00534">
    <property type="entry name" value="Glycos_transf_1"/>
    <property type="match status" value="1"/>
</dbReference>
<dbReference type="InterPro" id="IPR021520">
    <property type="entry name" value="Stealth_CR2"/>
</dbReference>
<keyword evidence="10" id="KW-1185">Reference proteome</keyword>
<dbReference type="InterPro" id="IPR001296">
    <property type="entry name" value="Glyco_trans_1"/>
</dbReference>
<feature type="domain" description="Stealth protein CR1 conserved region 1" evidence="7">
    <location>
        <begin position="587"/>
        <end position="611"/>
    </location>
</feature>
<dbReference type="GO" id="GO:0016772">
    <property type="term" value="F:transferase activity, transferring phosphorus-containing groups"/>
    <property type="evidence" value="ECO:0007669"/>
    <property type="project" value="InterPro"/>
</dbReference>
<protein>
    <submittedName>
        <fullName evidence="9">Stealth protein CR1, conserved region 1</fullName>
    </submittedName>
</protein>
<dbReference type="GO" id="GO:0000271">
    <property type="term" value="P:polysaccharide biosynthetic process"/>
    <property type="evidence" value="ECO:0007669"/>
    <property type="project" value="UniProtKB-KW"/>
</dbReference>
<evidence type="ECO:0000256" key="4">
    <source>
        <dbReference type="SAM" id="MobiDB-lite"/>
    </source>
</evidence>
<dbReference type="InterPro" id="IPR031357">
    <property type="entry name" value="Stealth_CR3"/>
</dbReference>
<feature type="domain" description="Stealth protein CR2 conserved region 2" evidence="6">
    <location>
        <begin position="628"/>
        <end position="731"/>
    </location>
</feature>
<dbReference type="GO" id="GO:0016757">
    <property type="term" value="F:glycosyltransferase activity"/>
    <property type="evidence" value="ECO:0007669"/>
    <property type="project" value="InterPro"/>
</dbReference>
<dbReference type="Pfam" id="PF17101">
    <property type="entry name" value="Stealth_CR1"/>
    <property type="match status" value="1"/>
</dbReference>
<comment type="similarity">
    <text evidence="1">Belongs to the stealth family.</text>
</comment>
<dbReference type="OrthoDB" id="570545at2"/>
<dbReference type="EMBL" id="FOQG01000007">
    <property type="protein sequence ID" value="SFI31089.1"/>
    <property type="molecule type" value="Genomic_DNA"/>
</dbReference>
<keyword evidence="2" id="KW-0808">Transferase</keyword>
<evidence type="ECO:0000313" key="9">
    <source>
        <dbReference type="EMBL" id="SFI31089.1"/>
    </source>
</evidence>
<evidence type="ECO:0000256" key="2">
    <source>
        <dbReference type="ARBA" id="ARBA00022679"/>
    </source>
</evidence>
<dbReference type="InterPro" id="IPR031358">
    <property type="entry name" value="Stealth_CR1"/>
</dbReference>
<evidence type="ECO:0000256" key="1">
    <source>
        <dbReference type="ARBA" id="ARBA00007583"/>
    </source>
</evidence>
<dbReference type="Gene3D" id="3.40.50.2000">
    <property type="entry name" value="Glycogen Phosphorylase B"/>
    <property type="match status" value="2"/>
</dbReference>
<dbReference type="RefSeq" id="WP_091112764.1">
    <property type="nucleotide sequence ID" value="NZ_BKAF01000008.1"/>
</dbReference>
<gene>
    <name evidence="9" type="ORF">SAMN05216561_10746</name>
</gene>
<dbReference type="Pfam" id="PF11380">
    <property type="entry name" value="Stealth_CR2"/>
    <property type="match status" value="1"/>
</dbReference>
<dbReference type="Pfam" id="PF17102">
    <property type="entry name" value="Stealth_CR3"/>
    <property type="match status" value="1"/>
</dbReference>
<keyword evidence="3" id="KW-0270">Exopolysaccharide synthesis</keyword>
<evidence type="ECO:0000259" key="8">
    <source>
        <dbReference type="Pfam" id="PF17102"/>
    </source>
</evidence>
<sequence length="895" mass="96954">MRIAYLLPTIYGMGGTASAIVTQANAMARFHDVEIYSVYREVEAAHYAIDPAITVHDLVDASGEQVHVAGLMPDEAAALRGTPPLLINPSWDPNLDALADVALEAALPIVTADVLVSVTPALLSLATQLVPSHVALVHQEHRSSSQRTSGLEPLLTFAPRADVVAMLTEPMATWLSDELGTGAPEIVVMPNAIPPGFRPRSLRDAPLIVAAGRLMGEKQYAHLVNAFALVADRMPGWRLRIYGDGPSRFEVMSTVRKHGLWDRVELPGPTTDMATEWAKASISALTSRSEGFPLVIQEAMAAGVAVVSYDCPSGPRAIIEDDVDGLLVAQGSEQALAAALLRLATDASLRDRLGEAAIAKAASWDIDSITDRWRTIFERAVARHGASTSGRSTAHLRAGRPAAARSRHEAPAGAEGTGVTPAQAREAALAVASRVADQVCDDWFVVPPHAGETVLVLPMSARRAFLDGLAATDLPPYLSVLDPERGGWPARRGTPSDLVPHLRGGRTSVLVLEPWPLVDGRPSLLAGCGLRVEWWEEGVDGDLHSPGQARYATHVPRGAASATTVVERLEVPTFPVMVEPTPEECRFPIDVVYTWVDGSDPVWDEARRRRLAEATGTMQTPAASGRARFVDRGELRWSMRSLHLFAPWVRTIHLVTAGQVPTWLDTSHPRVNLVDHRDILPTDALPTFNSHAIETALHRIEGLSEQFLYLNDDVFLGRPSRPEQWFTPSGSAAVFPSSGVVGLPDQDDLPFLHAAATNRRLLQDAFGVTTTRTFKHTPHPQRRSTLAAISKQFATDVDRTARAPFRSETDVSLLSSLAQHYGLLTGAAHVGAVDYSFVNLSAADVKRRLTQLLDRDQDCFCLGDHHEMARPPEVVDQLVAETLDACFSVAAPWEH</sequence>
<proteinExistence type="inferred from homology"/>
<organism evidence="9 10">
    <name type="scientific">Nocardioides psychrotolerans</name>
    <dbReference type="NCBI Taxonomy" id="1005945"/>
    <lineage>
        <taxon>Bacteria</taxon>
        <taxon>Bacillati</taxon>
        <taxon>Actinomycetota</taxon>
        <taxon>Actinomycetes</taxon>
        <taxon>Propionibacteriales</taxon>
        <taxon>Nocardioidaceae</taxon>
        <taxon>Nocardioides</taxon>
    </lineage>
</organism>
<dbReference type="Proteomes" id="UP000198649">
    <property type="component" value="Unassembled WGS sequence"/>
</dbReference>
<dbReference type="InterPro" id="IPR047141">
    <property type="entry name" value="Stealth"/>
</dbReference>
<evidence type="ECO:0000259" key="7">
    <source>
        <dbReference type="Pfam" id="PF17101"/>
    </source>
</evidence>
<evidence type="ECO:0000259" key="6">
    <source>
        <dbReference type="Pfam" id="PF11380"/>
    </source>
</evidence>
<evidence type="ECO:0000259" key="5">
    <source>
        <dbReference type="Pfam" id="PF00534"/>
    </source>
</evidence>
<reference evidence="9 10" key="1">
    <citation type="submission" date="2016-10" db="EMBL/GenBank/DDBJ databases">
        <authorList>
            <person name="de Groot N.N."/>
        </authorList>
    </citation>
    <scope>NUCLEOTIDE SEQUENCE [LARGE SCALE GENOMIC DNA]</scope>
    <source>
        <strain evidence="9 10">CGMCC 1.11156</strain>
    </source>
</reference>
<evidence type="ECO:0000256" key="3">
    <source>
        <dbReference type="ARBA" id="ARBA00023169"/>
    </source>
</evidence>
<dbReference type="STRING" id="1005945.SAMN05216561_10746"/>
<feature type="domain" description="Glycosyl transferase family 1" evidence="5">
    <location>
        <begin position="204"/>
        <end position="358"/>
    </location>
</feature>
<evidence type="ECO:0000313" key="10">
    <source>
        <dbReference type="Proteomes" id="UP000198649"/>
    </source>
</evidence>
<feature type="domain" description="Stealth protein CR3 conserved region 3" evidence="8">
    <location>
        <begin position="775"/>
        <end position="821"/>
    </location>
</feature>
<name>A0A1I3H634_9ACTN</name>
<dbReference type="PANTHER" id="PTHR24045:SF0">
    <property type="entry name" value="N-ACETYLGLUCOSAMINE-1-PHOSPHOTRANSFERASE SUBUNITS ALPHA_BETA"/>
    <property type="match status" value="1"/>
</dbReference>
<feature type="region of interest" description="Disordered" evidence="4">
    <location>
        <begin position="388"/>
        <end position="421"/>
    </location>
</feature>
<accession>A0A1I3H634</accession>
<dbReference type="SUPFAM" id="SSF53756">
    <property type="entry name" value="UDP-Glycosyltransferase/glycogen phosphorylase"/>
    <property type="match status" value="1"/>
</dbReference>